<protein>
    <submittedName>
        <fullName evidence="1">Transposase</fullName>
    </submittedName>
</protein>
<accession>A0A0S2SMQ0</accession>
<dbReference type="Proteomes" id="UP000058114">
    <property type="component" value="Chromosome"/>
</dbReference>
<organism evidence="1 2">
    <name type="scientific">Aeromonas schubertii</name>
    <dbReference type="NCBI Taxonomy" id="652"/>
    <lineage>
        <taxon>Bacteria</taxon>
        <taxon>Pseudomonadati</taxon>
        <taxon>Pseudomonadota</taxon>
        <taxon>Gammaproteobacteria</taxon>
        <taxon>Aeromonadales</taxon>
        <taxon>Aeromonadaceae</taxon>
        <taxon>Aeromonas</taxon>
    </lineage>
</organism>
<evidence type="ECO:0000313" key="2">
    <source>
        <dbReference type="Proteomes" id="UP000058114"/>
    </source>
</evidence>
<dbReference type="KEGG" id="asr:WL1483_3604"/>
<proteinExistence type="predicted"/>
<evidence type="ECO:0000313" key="1">
    <source>
        <dbReference type="EMBL" id="ALP43023.1"/>
    </source>
</evidence>
<dbReference type="PATRIC" id="fig|652.5.peg.2787"/>
<reference evidence="2" key="1">
    <citation type="submission" date="2015-10" db="EMBL/GenBank/DDBJ databases">
        <title>Complete Genome Sequence of Aeromonas schubertii strain WL1483.</title>
        <authorList>
            <person name="Liu L."/>
        </authorList>
    </citation>
    <scope>NUCLEOTIDE SEQUENCE [LARGE SCALE GENOMIC DNA]</scope>
    <source>
        <strain evidence="2">WL1483</strain>
    </source>
</reference>
<dbReference type="PANTHER" id="PTHR37529">
    <property type="entry name" value="TRANSPOSASE INSG FOR INSERTION SEQUENCE ELEMENT IS4-RELATED"/>
    <property type="match status" value="1"/>
</dbReference>
<sequence length="105" mass="12245">MLLMTSPQARKKWLPLPVTVKVHFLIRYVNGKERQVSTSMVDPMRCPGADIVDLCGRRWEIELGYQEMTQSLQQHRLTLHNKKMAGIQQALWVCCWPTTCCTARW</sequence>
<dbReference type="EMBL" id="CP013067">
    <property type="protein sequence ID" value="ALP43023.1"/>
    <property type="molecule type" value="Genomic_DNA"/>
</dbReference>
<reference evidence="1 2" key="2">
    <citation type="journal article" date="2016" name="Genome Announc.">
        <title>Complete Genome Sequence of the Highly Virulent Aeromonas schubertii Strain WL1483, Isolated from Diseased Snakehead Fish (Channa argus) in China.</title>
        <authorList>
            <person name="Liu L."/>
            <person name="Li N."/>
            <person name="Zhang D."/>
            <person name="Fu X."/>
            <person name="Shi C."/>
            <person name="Lin Q."/>
            <person name="Hao G."/>
        </authorList>
    </citation>
    <scope>NUCLEOTIDE SEQUENCE [LARGE SCALE GENOMIC DNA]</scope>
    <source>
        <strain evidence="1 2">WL1483</strain>
    </source>
</reference>
<name>A0A0S2SMQ0_9GAMM</name>
<gene>
    <name evidence="1" type="ORF">WL1483_3604</name>
</gene>
<dbReference type="AlphaFoldDB" id="A0A0S2SMQ0"/>
<dbReference type="PANTHER" id="PTHR37529:SF1">
    <property type="entry name" value="TRANSPOSASE INSG FOR INSERTION SEQUENCE ELEMENT IS4-RELATED"/>
    <property type="match status" value="1"/>
</dbReference>